<reference evidence="1 2" key="1">
    <citation type="journal article" date="2024" name="Plant Biotechnol. J.">
        <title>Dendrobium thyrsiflorum genome and its molecular insights into genes involved in important horticultural traits.</title>
        <authorList>
            <person name="Chen B."/>
            <person name="Wang J.Y."/>
            <person name="Zheng P.J."/>
            <person name="Li K.L."/>
            <person name="Liang Y.M."/>
            <person name="Chen X.F."/>
            <person name="Zhang C."/>
            <person name="Zhao X."/>
            <person name="He X."/>
            <person name="Zhang G.Q."/>
            <person name="Liu Z.J."/>
            <person name="Xu Q."/>
        </authorList>
    </citation>
    <scope>NUCLEOTIDE SEQUENCE [LARGE SCALE GENOMIC DNA]</scope>
    <source>
        <strain evidence="1">GZMU011</strain>
    </source>
</reference>
<evidence type="ECO:0000313" key="2">
    <source>
        <dbReference type="Proteomes" id="UP001552299"/>
    </source>
</evidence>
<organism evidence="1 2">
    <name type="scientific">Dendrobium thyrsiflorum</name>
    <name type="common">Pinecone-like raceme dendrobium</name>
    <name type="synonym">Orchid</name>
    <dbReference type="NCBI Taxonomy" id="117978"/>
    <lineage>
        <taxon>Eukaryota</taxon>
        <taxon>Viridiplantae</taxon>
        <taxon>Streptophyta</taxon>
        <taxon>Embryophyta</taxon>
        <taxon>Tracheophyta</taxon>
        <taxon>Spermatophyta</taxon>
        <taxon>Magnoliopsida</taxon>
        <taxon>Liliopsida</taxon>
        <taxon>Asparagales</taxon>
        <taxon>Orchidaceae</taxon>
        <taxon>Epidendroideae</taxon>
        <taxon>Malaxideae</taxon>
        <taxon>Dendrobiinae</taxon>
        <taxon>Dendrobium</taxon>
    </lineage>
</organism>
<protein>
    <recommendedName>
        <fullName evidence="3">Secreted protein</fullName>
    </recommendedName>
</protein>
<dbReference type="EMBL" id="JANQDX010000016">
    <property type="protein sequence ID" value="KAL0910011.1"/>
    <property type="molecule type" value="Genomic_DNA"/>
</dbReference>
<dbReference type="Proteomes" id="UP001552299">
    <property type="component" value="Unassembled WGS sequence"/>
</dbReference>
<accession>A0ABD0UI71</accession>
<proteinExistence type="predicted"/>
<evidence type="ECO:0008006" key="3">
    <source>
        <dbReference type="Google" id="ProtNLM"/>
    </source>
</evidence>
<gene>
    <name evidence="1" type="ORF">M5K25_020932</name>
</gene>
<comment type="caution">
    <text evidence="1">The sequence shown here is derived from an EMBL/GenBank/DDBJ whole genome shotgun (WGS) entry which is preliminary data.</text>
</comment>
<sequence length="114" mass="13150">MVLSAVLWRLRSSSDMDFCSSLALYLTSRGWPFVAIRVLNRLFVLMQRIFGRTMMNAGSPASSWMVFFDNQESQCSLLARGSHFLEHSESSQFLHSFAHSFVHSLIHSQFLHMF</sequence>
<keyword evidence="2" id="KW-1185">Reference proteome</keyword>
<dbReference type="AlphaFoldDB" id="A0ABD0UI71"/>
<name>A0ABD0UI71_DENTH</name>
<evidence type="ECO:0000313" key="1">
    <source>
        <dbReference type="EMBL" id="KAL0910011.1"/>
    </source>
</evidence>